<dbReference type="Pfam" id="PF13336">
    <property type="entry name" value="AcetylCoA_hyd_C"/>
    <property type="match status" value="1"/>
</dbReference>
<dbReference type="InterPro" id="IPR037171">
    <property type="entry name" value="NagB/RpiA_transferase-like"/>
</dbReference>
<dbReference type="Proteomes" id="UP000676194">
    <property type="component" value="Chromosome"/>
</dbReference>
<dbReference type="PANTHER" id="PTHR21432">
    <property type="entry name" value="ACETYL-COA HYDROLASE-RELATED"/>
    <property type="match status" value="1"/>
</dbReference>
<dbReference type="KEGG" id="tsph:KIH39_06700"/>
<dbReference type="AlphaFoldDB" id="A0A8E6EZL3"/>
<evidence type="ECO:0000259" key="3">
    <source>
        <dbReference type="Pfam" id="PF02550"/>
    </source>
</evidence>
<dbReference type="SUPFAM" id="SSF100950">
    <property type="entry name" value="NagB/RpiA/CoA transferase-like"/>
    <property type="match status" value="2"/>
</dbReference>
<reference evidence="5" key="1">
    <citation type="submission" date="2021-05" db="EMBL/GenBank/DDBJ databases">
        <title>Complete genome sequence of the cellulolytic planctomycete Telmatocola sphagniphila SP2T and characterization of the first cellulase from planctomycetes.</title>
        <authorList>
            <person name="Rakitin A.L."/>
            <person name="Beletsky A.V."/>
            <person name="Naumoff D.G."/>
            <person name="Kulichevskaya I.S."/>
            <person name="Mardanov A.V."/>
            <person name="Ravin N.V."/>
            <person name="Dedysh S.N."/>
        </authorList>
    </citation>
    <scope>NUCLEOTIDE SEQUENCE</scope>
    <source>
        <strain evidence="5">SP2T</strain>
    </source>
</reference>
<sequence length="431" mass="46705">MKVNDSLPDQHSIDEALKPIRSGMKIFVHGAAATPSPLLEALARRRDLENVTLYHLHTEGAMPCISPERINNFRSVSFFCGPALREPIQLGIADYIPVFLSDIPQLFTSGQIQLDAALLQLSPVDSHGYCSLGTSVDAARAAADTAPILIAEINSRMPRSHGNTTVEFKKLTTHIKTDRALPQHKVETPSDVQICIAEQVAELIEDGCCLQAGIGSIPDSVLVRLKSKSDLGIHTELMTDKMVELIQSGAVTNRLKGSFHGKSITSFVNGTRKMFDFLHDNPSIELHPSNCTNDTALIRKNDKMIAINSAIQIDLTGQVCADSLGHRIYSGIGGQMDFMRGAALSQGGKAIIALLSTAAKGTQSRIALGLTAGAGVVTTRGHIQWVVTEFGAVNLHGKSIRERGAELIQLAHPDFRGELKQSWQSLRHYVI</sequence>
<dbReference type="Gene3D" id="3.40.1080.10">
    <property type="entry name" value="Glutaconate Coenzyme A-transferase"/>
    <property type="match status" value="1"/>
</dbReference>
<accession>A0A8E6EZL3</accession>
<proteinExistence type="inferred from homology"/>
<dbReference type="Gene3D" id="3.30.750.70">
    <property type="entry name" value="4-hydroxybutyrate coenzyme like domains"/>
    <property type="match status" value="1"/>
</dbReference>
<dbReference type="InterPro" id="IPR026888">
    <property type="entry name" value="AcetylCoA_hyd_C"/>
</dbReference>
<dbReference type="Gene3D" id="3.40.1080.20">
    <property type="entry name" value="Acetyl-CoA hydrolase/transferase C-terminal domain"/>
    <property type="match status" value="1"/>
</dbReference>
<dbReference type="EMBL" id="CP074694">
    <property type="protein sequence ID" value="QVL33596.1"/>
    <property type="molecule type" value="Genomic_DNA"/>
</dbReference>
<comment type="similarity">
    <text evidence="1">Belongs to the acetyl-CoA hydrolase/transferase family.</text>
</comment>
<feature type="domain" description="Acetyl-CoA hydrolase/transferase C-terminal" evidence="4">
    <location>
        <begin position="270"/>
        <end position="421"/>
    </location>
</feature>
<dbReference type="Pfam" id="PF02550">
    <property type="entry name" value="AcetylCoA_hydro"/>
    <property type="match status" value="1"/>
</dbReference>
<dbReference type="RefSeq" id="WP_213498508.1">
    <property type="nucleotide sequence ID" value="NZ_CP074694.1"/>
</dbReference>
<evidence type="ECO:0000259" key="4">
    <source>
        <dbReference type="Pfam" id="PF13336"/>
    </source>
</evidence>
<dbReference type="InterPro" id="IPR003702">
    <property type="entry name" value="ActCoA_hydro_N"/>
</dbReference>
<dbReference type="GO" id="GO:0016787">
    <property type="term" value="F:hydrolase activity"/>
    <property type="evidence" value="ECO:0007669"/>
    <property type="project" value="UniProtKB-KW"/>
</dbReference>
<dbReference type="InterPro" id="IPR046433">
    <property type="entry name" value="ActCoA_hydro"/>
</dbReference>
<protein>
    <submittedName>
        <fullName evidence="5">Acetyl-CoA hydrolase/transferase family protein</fullName>
    </submittedName>
</protein>
<keyword evidence="5" id="KW-0378">Hydrolase</keyword>
<keyword evidence="6" id="KW-1185">Reference proteome</keyword>
<gene>
    <name evidence="5" type="ORF">KIH39_06700</name>
</gene>
<evidence type="ECO:0000313" key="6">
    <source>
        <dbReference type="Proteomes" id="UP000676194"/>
    </source>
</evidence>
<dbReference type="PANTHER" id="PTHR21432:SF20">
    <property type="entry name" value="ACETYL-COA HYDROLASE"/>
    <property type="match status" value="1"/>
</dbReference>
<feature type="domain" description="Acetyl-CoA hydrolase/transferase N-terminal" evidence="3">
    <location>
        <begin position="14"/>
        <end position="171"/>
    </location>
</feature>
<organism evidence="5 6">
    <name type="scientific">Telmatocola sphagniphila</name>
    <dbReference type="NCBI Taxonomy" id="1123043"/>
    <lineage>
        <taxon>Bacteria</taxon>
        <taxon>Pseudomonadati</taxon>
        <taxon>Planctomycetota</taxon>
        <taxon>Planctomycetia</taxon>
        <taxon>Gemmatales</taxon>
        <taxon>Gemmataceae</taxon>
    </lineage>
</organism>
<evidence type="ECO:0000256" key="1">
    <source>
        <dbReference type="ARBA" id="ARBA00009632"/>
    </source>
</evidence>
<dbReference type="GO" id="GO:0006083">
    <property type="term" value="P:acetate metabolic process"/>
    <property type="evidence" value="ECO:0007669"/>
    <property type="project" value="InterPro"/>
</dbReference>
<dbReference type="GO" id="GO:0008775">
    <property type="term" value="F:acetate CoA-transferase activity"/>
    <property type="evidence" value="ECO:0007669"/>
    <property type="project" value="InterPro"/>
</dbReference>
<name>A0A8E6EZL3_9BACT</name>
<evidence type="ECO:0000313" key="5">
    <source>
        <dbReference type="EMBL" id="QVL33596.1"/>
    </source>
</evidence>
<keyword evidence="2" id="KW-0808">Transferase</keyword>
<dbReference type="InterPro" id="IPR038460">
    <property type="entry name" value="AcetylCoA_hyd_C_sf"/>
</dbReference>
<evidence type="ECO:0000256" key="2">
    <source>
        <dbReference type="ARBA" id="ARBA00022679"/>
    </source>
</evidence>